<protein>
    <submittedName>
        <fullName evidence="2">Acetyltransferase-like isoleucine patch superfamily enzyme</fullName>
    </submittedName>
</protein>
<organism evidence="2 3">
    <name type="scientific">Treponema ruminis</name>
    <dbReference type="NCBI Taxonomy" id="744515"/>
    <lineage>
        <taxon>Bacteria</taxon>
        <taxon>Pseudomonadati</taxon>
        <taxon>Spirochaetota</taxon>
        <taxon>Spirochaetia</taxon>
        <taxon>Spirochaetales</taxon>
        <taxon>Treponemataceae</taxon>
        <taxon>Treponema</taxon>
    </lineage>
</organism>
<dbReference type="GO" id="GO:0016740">
    <property type="term" value="F:transferase activity"/>
    <property type="evidence" value="ECO:0007669"/>
    <property type="project" value="UniProtKB-KW"/>
</dbReference>
<evidence type="ECO:0000313" key="2">
    <source>
        <dbReference type="EMBL" id="MBB5226586.1"/>
    </source>
</evidence>
<dbReference type="Pfam" id="PF00132">
    <property type="entry name" value="Hexapep"/>
    <property type="match status" value="1"/>
</dbReference>
<dbReference type="CDD" id="cd03349">
    <property type="entry name" value="LbH_XAT"/>
    <property type="match status" value="1"/>
</dbReference>
<comment type="similarity">
    <text evidence="1">Belongs to the transferase hexapeptide repeat family.</text>
</comment>
<dbReference type="InterPro" id="IPR011004">
    <property type="entry name" value="Trimer_LpxA-like_sf"/>
</dbReference>
<proteinExistence type="inferred from homology"/>
<dbReference type="Proteomes" id="UP000518887">
    <property type="component" value="Unassembled WGS sequence"/>
</dbReference>
<reference evidence="2 3" key="1">
    <citation type="submission" date="2020-08" db="EMBL/GenBank/DDBJ databases">
        <title>Genomic Encyclopedia of Type Strains, Phase IV (KMG-IV): sequencing the most valuable type-strain genomes for metagenomic binning, comparative biology and taxonomic classification.</title>
        <authorList>
            <person name="Goeker M."/>
        </authorList>
    </citation>
    <scope>NUCLEOTIDE SEQUENCE [LARGE SCALE GENOMIC DNA]</scope>
    <source>
        <strain evidence="2 3">DSM 103462</strain>
    </source>
</reference>
<dbReference type="EMBL" id="JACHFQ010000006">
    <property type="protein sequence ID" value="MBB5226586.1"/>
    <property type="molecule type" value="Genomic_DNA"/>
</dbReference>
<dbReference type="Gene3D" id="2.160.10.10">
    <property type="entry name" value="Hexapeptide repeat proteins"/>
    <property type="match status" value="1"/>
</dbReference>
<evidence type="ECO:0000256" key="1">
    <source>
        <dbReference type="ARBA" id="ARBA00007274"/>
    </source>
</evidence>
<dbReference type="SUPFAM" id="SSF51161">
    <property type="entry name" value="Trimeric LpxA-like enzymes"/>
    <property type="match status" value="1"/>
</dbReference>
<dbReference type="RefSeq" id="WP_184659999.1">
    <property type="nucleotide sequence ID" value="NZ_CP031518.1"/>
</dbReference>
<sequence length="202" mass="22789">MIVSYYINLYLFRKKYRKQNKHNETTIMNFCDLKKVVVGKKSYGIIDVFDGSPSNNKLVIGNYCSIANGVKFLLGGEHKINCISTFPFKVKCFGYEKEADSKGNIIISDDVWICTNAIICSGVSIGQGAVIAAGAVVTRDVEPYSIVGGNPAHFIRWRFDENLRKRLLSIDIVKLFDSFTEKKTLIYEPLSEDILDKILIQN</sequence>
<dbReference type="PANTHER" id="PTHR43300:SF11">
    <property type="entry name" value="ACETYLTRANSFERASE RV3034C-RELATED"/>
    <property type="match status" value="1"/>
</dbReference>
<dbReference type="PANTHER" id="PTHR43300">
    <property type="entry name" value="ACETYLTRANSFERASE"/>
    <property type="match status" value="1"/>
</dbReference>
<dbReference type="InterPro" id="IPR001451">
    <property type="entry name" value="Hexapep"/>
</dbReference>
<comment type="caution">
    <text evidence="2">The sequence shown here is derived from an EMBL/GenBank/DDBJ whole genome shotgun (WGS) entry which is preliminary data.</text>
</comment>
<name>A0A7W8GA18_9SPIR</name>
<keyword evidence="3" id="KW-1185">Reference proteome</keyword>
<gene>
    <name evidence="2" type="ORF">HNP76_001967</name>
</gene>
<dbReference type="InterPro" id="IPR050179">
    <property type="entry name" value="Trans_hexapeptide_repeat"/>
</dbReference>
<dbReference type="AlphaFoldDB" id="A0A7W8GA18"/>
<accession>A0A7W8GA18</accession>
<keyword evidence="2" id="KW-0808">Transferase</keyword>
<evidence type="ECO:0000313" key="3">
    <source>
        <dbReference type="Proteomes" id="UP000518887"/>
    </source>
</evidence>